<dbReference type="Gene3D" id="2.70.40.10">
    <property type="match status" value="1"/>
</dbReference>
<comment type="similarity">
    <text evidence="2 5">Belongs to the dUTPase family.</text>
</comment>
<evidence type="ECO:0000256" key="3">
    <source>
        <dbReference type="ARBA" id="ARBA00022801"/>
    </source>
</evidence>
<dbReference type="PANTHER" id="PTHR11241">
    <property type="entry name" value="DEOXYURIDINE 5'-TRIPHOSPHATE NUCLEOTIDOHYDROLASE"/>
    <property type="match status" value="1"/>
</dbReference>
<keyword evidence="8" id="KW-1185">Reference proteome</keyword>
<dbReference type="Proteomes" id="UP000593567">
    <property type="component" value="Unassembled WGS sequence"/>
</dbReference>
<dbReference type="InterPro" id="IPR036157">
    <property type="entry name" value="dUTPase-like_sf"/>
</dbReference>
<keyword evidence="3 5" id="KW-0378">Hydrolase</keyword>
<evidence type="ECO:0000313" key="7">
    <source>
        <dbReference type="EMBL" id="KAF6019075.1"/>
    </source>
</evidence>
<comment type="catalytic activity">
    <reaction evidence="5">
        <text>dUTP + H2O = dUMP + diphosphate + H(+)</text>
        <dbReference type="Rhea" id="RHEA:10248"/>
        <dbReference type="ChEBI" id="CHEBI:15377"/>
        <dbReference type="ChEBI" id="CHEBI:15378"/>
        <dbReference type="ChEBI" id="CHEBI:33019"/>
        <dbReference type="ChEBI" id="CHEBI:61555"/>
        <dbReference type="ChEBI" id="CHEBI:246422"/>
        <dbReference type="EC" id="3.6.1.23"/>
    </reaction>
</comment>
<comment type="cofactor">
    <cofactor evidence="5">
        <name>Mg(2+)</name>
        <dbReference type="ChEBI" id="CHEBI:18420"/>
    </cofactor>
</comment>
<dbReference type="UniPathway" id="UPA00610">
    <property type="reaction ID" value="UER00666"/>
</dbReference>
<accession>A0A7J7IZ64</accession>
<name>A0A7J7IZ64_BUGNE</name>
<evidence type="ECO:0000256" key="1">
    <source>
        <dbReference type="ARBA" id="ARBA00005142"/>
    </source>
</evidence>
<sequence>MEENLTWTGDPLYCLWVVRFIDEHNLNTRNTPSNSTPINDIPTVTSVVNSGTPTLDTTPTWDDPPTSHYNFIPDVFDDPDFSITELFGEEAVCVMEASSDMIIKCRINNPDAKLPQRMTEDAAGYDLYSSEEKQIRPGKIMTIDTGVSLELPEGCYGRTTSRSGLVLSKSVICIGGVIDRDYRGNVKVIMMNVGEDNIYIHKHDRIAQLICERNITPEIQEVTNLTPTPRGTQGFGSTGVEAPSNQQYKTRVVQTVTLETAQVDDIIYSIATCTNIGAEEEGYDYGRREGYRRDASPRRFLITGLQGQEQSDLL</sequence>
<comment type="function">
    <text evidence="5">Involved in nucleotide metabolism via production of dUMP, the immediate precursor of thymidine nucleotides, and decreases the intracellular concentration of dUTP so that uracil cannot be incorporated into DNA.</text>
</comment>
<protein>
    <recommendedName>
        <fullName evidence="5">Deoxyuridine 5'-triphosphate nucleotidohydrolase</fullName>
        <shortName evidence="5">dUTPase</shortName>
        <ecNumber evidence="5">3.6.1.23</ecNumber>
    </recommendedName>
    <alternativeName>
        <fullName evidence="5">dUTP pyrophosphatase</fullName>
    </alternativeName>
</protein>
<dbReference type="EC" id="3.6.1.23" evidence="5"/>
<dbReference type="GO" id="GO:0046081">
    <property type="term" value="P:dUTP catabolic process"/>
    <property type="evidence" value="ECO:0007669"/>
    <property type="project" value="UniProtKB-UniRule"/>
</dbReference>
<evidence type="ECO:0000259" key="6">
    <source>
        <dbReference type="Pfam" id="PF00692"/>
    </source>
</evidence>
<dbReference type="Pfam" id="PF00692">
    <property type="entry name" value="dUTPase"/>
    <property type="match status" value="1"/>
</dbReference>
<evidence type="ECO:0000313" key="8">
    <source>
        <dbReference type="Proteomes" id="UP000593567"/>
    </source>
</evidence>
<keyword evidence="4 5" id="KW-0546">Nucleotide metabolism</keyword>
<reference evidence="7" key="1">
    <citation type="submission" date="2020-06" db="EMBL/GenBank/DDBJ databases">
        <title>Draft genome of Bugula neritina, a colonial animal packing powerful symbionts and potential medicines.</title>
        <authorList>
            <person name="Rayko M."/>
        </authorList>
    </citation>
    <scope>NUCLEOTIDE SEQUENCE [LARGE SCALE GENOMIC DNA]</scope>
    <source>
        <strain evidence="7">Kwan_BN1</strain>
    </source>
</reference>
<evidence type="ECO:0000256" key="5">
    <source>
        <dbReference type="RuleBase" id="RU367024"/>
    </source>
</evidence>
<dbReference type="GO" id="GO:0004170">
    <property type="term" value="F:dUTP diphosphatase activity"/>
    <property type="evidence" value="ECO:0007669"/>
    <property type="project" value="UniProtKB-UniRule"/>
</dbReference>
<feature type="domain" description="dUTPase-like" evidence="6">
    <location>
        <begin position="112"/>
        <end position="239"/>
    </location>
</feature>
<keyword evidence="5" id="KW-0479">Metal-binding</keyword>
<dbReference type="InterPro" id="IPR029054">
    <property type="entry name" value="dUTPase-like"/>
</dbReference>
<dbReference type="NCBIfam" id="NF001862">
    <property type="entry name" value="PRK00601.1"/>
    <property type="match status" value="1"/>
</dbReference>
<dbReference type="SUPFAM" id="SSF51283">
    <property type="entry name" value="dUTPase-like"/>
    <property type="match status" value="1"/>
</dbReference>
<dbReference type="PANTHER" id="PTHR11241:SF0">
    <property type="entry name" value="DEOXYURIDINE 5'-TRIPHOSPHATE NUCLEOTIDOHYDROLASE"/>
    <property type="match status" value="1"/>
</dbReference>
<dbReference type="AlphaFoldDB" id="A0A7J7IZ64"/>
<dbReference type="EMBL" id="VXIV02003256">
    <property type="protein sequence ID" value="KAF6019075.1"/>
    <property type="molecule type" value="Genomic_DNA"/>
</dbReference>
<organism evidence="7 8">
    <name type="scientific">Bugula neritina</name>
    <name type="common">Brown bryozoan</name>
    <name type="synonym">Sertularia neritina</name>
    <dbReference type="NCBI Taxonomy" id="10212"/>
    <lineage>
        <taxon>Eukaryota</taxon>
        <taxon>Metazoa</taxon>
        <taxon>Spiralia</taxon>
        <taxon>Lophotrochozoa</taxon>
        <taxon>Bryozoa</taxon>
        <taxon>Gymnolaemata</taxon>
        <taxon>Cheilostomatida</taxon>
        <taxon>Flustrina</taxon>
        <taxon>Buguloidea</taxon>
        <taxon>Bugulidae</taxon>
        <taxon>Bugula</taxon>
    </lineage>
</organism>
<gene>
    <name evidence="7" type="ORF">EB796_022630</name>
</gene>
<dbReference type="GO" id="GO:0000287">
    <property type="term" value="F:magnesium ion binding"/>
    <property type="evidence" value="ECO:0007669"/>
    <property type="project" value="UniProtKB-UniRule"/>
</dbReference>
<evidence type="ECO:0000256" key="2">
    <source>
        <dbReference type="ARBA" id="ARBA00006581"/>
    </source>
</evidence>
<dbReference type="NCBIfam" id="TIGR00576">
    <property type="entry name" value="dut"/>
    <property type="match status" value="1"/>
</dbReference>
<dbReference type="GO" id="GO:0006226">
    <property type="term" value="P:dUMP biosynthetic process"/>
    <property type="evidence" value="ECO:0007669"/>
    <property type="project" value="UniProtKB-UniRule"/>
</dbReference>
<dbReference type="InterPro" id="IPR008181">
    <property type="entry name" value="dUTPase"/>
</dbReference>
<dbReference type="OrthoDB" id="419889at2759"/>
<comment type="caution">
    <text evidence="7">The sequence shown here is derived from an EMBL/GenBank/DDBJ whole genome shotgun (WGS) entry which is preliminary data.</text>
</comment>
<dbReference type="CDD" id="cd07557">
    <property type="entry name" value="trimeric_dUTPase"/>
    <property type="match status" value="1"/>
</dbReference>
<keyword evidence="5" id="KW-0460">Magnesium</keyword>
<comment type="pathway">
    <text evidence="1 5">Pyrimidine metabolism; dUMP biosynthesis; dUMP from dCTP (dUTP route): step 2/2.</text>
</comment>
<evidence type="ECO:0000256" key="4">
    <source>
        <dbReference type="ARBA" id="ARBA00023080"/>
    </source>
</evidence>
<dbReference type="InterPro" id="IPR033704">
    <property type="entry name" value="dUTPase_trimeric"/>
</dbReference>
<proteinExistence type="inferred from homology"/>